<dbReference type="Proteomes" id="UP000095192">
    <property type="component" value="Unassembled WGS sequence"/>
</dbReference>
<dbReference type="VEuPathDB" id="ToxoDB:cyc_00790"/>
<keyword evidence="1" id="KW-0812">Transmembrane</keyword>
<dbReference type="InParanoid" id="A0A1D3CT73"/>
<keyword evidence="1" id="KW-1133">Transmembrane helix</keyword>
<feature type="transmembrane region" description="Helical" evidence="1">
    <location>
        <begin position="41"/>
        <end position="61"/>
    </location>
</feature>
<accession>A0A1D3CT73</accession>
<evidence type="ECO:0000256" key="1">
    <source>
        <dbReference type="SAM" id="Phobius"/>
    </source>
</evidence>
<dbReference type="AlphaFoldDB" id="A0A1D3CT73"/>
<proteinExistence type="predicted"/>
<keyword evidence="1" id="KW-0472">Membrane</keyword>
<gene>
    <name evidence="2" type="ORF">cyc_00790</name>
</gene>
<dbReference type="EMBL" id="JROU02002053">
    <property type="protein sequence ID" value="OEH74395.1"/>
    <property type="molecule type" value="Genomic_DNA"/>
</dbReference>
<evidence type="ECO:0000313" key="3">
    <source>
        <dbReference type="Proteomes" id="UP000095192"/>
    </source>
</evidence>
<reference evidence="2 3" key="1">
    <citation type="journal article" date="2016" name="BMC Genomics">
        <title>Comparative genomics reveals Cyclospora cayetanensis possesses coccidia-like metabolism and invasion components but unique surface antigens.</title>
        <authorList>
            <person name="Liu S."/>
            <person name="Wang L."/>
            <person name="Zheng H."/>
            <person name="Xu Z."/>
            <person name="Roellig D.M."/>
            <person name="Li N."/>
            <person name="Frace M.A."/>
            <person name="Tang K."/>
            <person name="Arrowood M.J."/>
            <person name="Moss D.M."/>
            <person name="Zhang L."/>
            <person name="Feng Y."/>
            <person name="Xiao L."/>
        </authorList>
    </citation>
    <scope>NUCLEOTIDE SEQUENCE [LARGE SCALE GENOMIC DNA]</scope>
    <source>
        <strain evidence="2 3">CHN_HEN01</strain>
    </source>
</reference>
<protein>
    <recommendedName>
        <fullName evidence="4">Transmembrane protein</fullName>
    </recommendedName>
</protein>
<evidence type="ECO:0000313" key="2">
    <source>
        <dbReference type="EMBL" id="OEH74395.1"/>
    </source>
</evidence>
<sequence length="133" mass="15134">MPAYLLEHGAHPAGKPLCSALKAEDTTIFVDKWYFLPNPTIAFAFRAYISVGCIAFFKILYHGRFGRAWRLRPLDEAFYAPPGPKAPPTVALQDSPRLQKLGRTMRPQGLLRDVMKQRYQPPYDSVSLVRNQK</sequence>
<organism evidence="2 3">
    <name type="scientific">Cyclospora cayetanensis</name>
    <dbReference type="NCBI Taxonomy" id="88456"/>
    <lineage>
        <taxon>Eukaryota</taxon>
        <taxon>Sar</taxon>
        <taxon>Alveolata</taxon>
        <taxon>Apicomplexa</taxon>
        <taxon>Conoidasida</taxon>
        <taxon>Coccidia</taxon>
        <taxon>Eucoccidiorida</taxon>
        <taxon>Eimeriorina</taxon>
        <taxon>Eimeriidae</taxon>
        <taxon>Cyclospora</taxon>
    </lineage>
</organism>
<comment type="caution">
    <text evidence="2">The sequence shown here is derived from an EMBL/GenBank/DDBJ whole genome shotgun (WGS) entry which is preliminary data.</text>
</comment>
<name>A0A1D3CT73_9EIME</name>
<keyword evidence="3" id="KW-1185">Reference proteome</keyword>
<evidence type="ECO:0008006" key="4">
    <source>
        <dbReference type="Google" id="ProtNLM"/>
    </source>
</evidence>